<proteinExistence type="predicted"/>
<name>A0ACA9KNI1_9GLOM</name>
<feature type="non-terminal residue" evidence="1">
    <location>
        <position position="1"/>
    </location>
</feature>
<dbReference type="EMBL" id="CAJVQC010000861">
    <property type="protein sequence ID" value="CAG8482565.1"/>
    <property type="molecule type" value="Genomic_DNA"/>
</dbReference>
<reference evidence="1" key="1">
    <citation type="submission" date="2021-06" db="EMBL/GenBank/DDBJ databases">
        <authorList>
            <person name="Kallberg Y."/>
            <person name="Tangrot J."/>
            <person name="Rosling A."/>
        </authorList>
    </citation>
    <scope>NUCLEOTIDE SEQUENCE</scope>
    <source>
        <strain evidence="1">MA461A</strain>
    </source>
</reference>
<gene>
    <name evidence="1" type="ORF">RPERSI_LOCUS1041</name>
</gene>
<sequence>TLLVTAKNKMTTTKKRQPTSTDSFIKRIDKRINPVIPSYNPITPGNSEDWKEKWKNYNLELHKKIAQEKLI</sequence>
<keyword evidence="2" id="KW-1185">Reference proteome</keyword>
<organism evidence="1 2">
    <name type="scientific">Racocetra persica</name>
    <dbReference type="NCBI Taxonomy" id="160502"/>
    <lineage>
        <taxon>Eukaryota</taxon>
        <taxon>Fungi</taxon>
        <taxon>Fungi incertae sedis</taxon>
        <taxon>Mucoromycota</taxon>
        <taxon>Glomeromycotina</taxon>
        <taxon>Glomeromycetes</taxon>
        <taxon>Diversisporales</taxon>
        <taxon>Gigasporaceae</taxon>
        <taxon>Racocetra</taxon>
    </lineage>
</organism>
<dbReference type="Proteomes" id="UP000789920">
    <property type="component" value="Unassembled WGS sequence"/>
</dbReference>
<evidence type="ECO:0000313" key="2">
    <source>
        <dbReference type="Proteomes" id="UP000789920"/>
    </source>
</evidence>
<accession>A0ACA9KNI1</accession>
<evidence type="ECO:0000313" key="1">
    <source>
        <dbReference type="EMBL" id="CAG8482565.1"/>
    </source>
</evidence>
<protein>
    <submittedName>
        <fullName evidence="1">32328_t:CDS:1</fullName>
    </submittedName>
</protein>
<comment type="caution">
    <text evidence="1">The sequence shown here is derived from an EMBL/GenBank/DDBJ whole genome shotgun (WGS) entry which is preliminary data.</text>
</comment>